<dbReference type="Proteomes" id="UP000029672">
    <property type="component" value="Chromosome"/>
</dbReference>
<evidence type="ECO:0000313" key="3">
    <source>
        <dbReference type="Proteomes" id="UP000029672"/>
    </source>
</evidence>
<name>A0A097EMK4_9GAMM</name>
<gene>
    <name evidence="2" type="ORF">LO80_01640</name>
</gene>
<dbReference type="STRING" id="1547445.LO80_01640"/>
<dbReference type="Gene3D" id="2.60.40.4150">
    <property type="entry name" value="Type VI secretion system, lipoprotein SciN"/>
    <property type="match status" value="1"/>
</dbReference>
<dbReference type="OrthoDB" id="5471061at2"/>
<keyword evidence="3" id="KW-1185">Reference proteome</keyword>
<evidence type="ECO:0008006" key="4">
    <source>
        <dbReference type="Google" id="ProtNLM"/>
    </source>
</evidence>
<dbReference type="eggNOG" id="COG3521">
    <property type="taxonomic scope" value="Bacteria"/>
</dbReference>
<sequence length="144" mass="16420">MMNKKLHILMMVVLSLLLGSCSTVYVDMNASKDINPNLQGNPSSLMIYVFQLKDKLAFDSANFSKINSEDGLKGSVISRETYIIQPGEEKEIYFYTDDDAKYIGVAAGYRNINLDWKQVVPVTKHYFSKTYKLKLTNYGIKLKE</sequence>
<proteinExistence type="predicted"/>
<organism evidence="2 3">
    <name type="scientific">Candidatus Francisella endociliophora</name>
    <dbReference type="NCBI Taxonomy" id="653937"/>
    <lineage>
        <taxon>Bacteria</taxon>
        <taxon>Pseudomonadati</taxon>
        <taxon>Pseudomonadota</taxon>
        <taxon>Gammaproteobacteria</taxon>
        <taxon>Thiotrichales</taxon>
        <taxon>Francisellaceae</taxon>
        <taxon>Francisella</taxon>
    </lineage>
</organism>
<feature type="signal peptide" evidence="1">
    <location>
        <begin position="1"/>
        <end position="26"/>
    </location>
</feature>
<feature type="chain" id="PRO_5001934847" description="Type VI secretion protein" evidence="1">
    <location>
        <begin position="27"/>
        <end position="144"/>
    </location>
</feature>
<dbReference type="InterPro" id="IPR017734">
    <property type="entry name" value="T6SS_SciN"/>
</dbReference>
<dbReference type="PANTHER" id="PTHR37625">
    <property type="entry name" value="OUTER MEMBRANE LIPOPROTEIN-RELATED"/>
    <property type="match status" value="1"/>
</dbReference>
<dbReference type="KEGG" id="frf:LO80_01640"/>
<accession>A0A097EMK4</accession>
<dbReference type="PROSITE" id="PS51257">
    <property type="entry name" value="PROKAR_LIPOPROTEIN"/>
    <property type="match status" value="1"/>
</dbReference>
<protein>
    <recommendedName>
        <fullName evidence="4">Type VI secretion protein</fullName>
    </recommendedName>
</protein>
<evidence type="ECO:0000313" key="2">
    <source>
        <dbReference type="EMBL" id="AIT08804.1"/>
    </source>
</evidence>
<dbReference type="HOGENOM" id="CLU_1793643_0_0_6"/>
<dbReference type="AlphaFoldDB" id="A0A097EMK4"/>
<keyword evidence="1" id="KW-0732">Signal</keyword>
<dbReference type="RefSeq" id="WP_040007957.1">
    <property type="nucleotide sequence ID" value="NZ_CP009574.1"/>
</dbReference>
<dbReference type="EMBL" id="CP009574">
    <property type="protein sequence ID" value="AIT08804.1"/>
    <property type="molecule type" value="Genomic_DNA"/>
</dbReference>
<evidence type="ECO:0000256" key="1">
    <source>
        <dbReference type="SAM" id="SignalP"/>
    </source>
</evidence>
<dbReference type="Pfam" id="PF12790">
    <property type="entry name" value="T6SS-SciN"/>
    <property type="match status" value="1"/>
</dbReference>
<dbReference type="PANTHER" id="PTHR37625:SF4">
    <property type="entry name" value="OUTER MEMBRANE LIPOPROTEIN"/>
    <property type="match status" value="1"/>
</dbReference>
<reference evidence="2 3" key="1">
    <citation type="submission" date="2014-10" db="EMBL/GenBank/DDBJ databases">
        <title>Whole genome sequence of Francisella endociliophora strain FSC1006, isolated from a laboratory culture of the marine ciliate Euplotes raikovi.</title>
        <authorList>
            <person name="Granberg M."/>
            <person name="Backman S."/>
            <person name="Lundmark E."/>
            <person name="Nilsson E."/>
            <person name="Karlsson E."/>
            <person name="Thelaus J."/>
            <person name="Ohrman C."/>
            <person name="Larkeryd A."/>
            <person name="Stenberg P."/>
        </authorList>
    </citation>
    <scope>NUCLEOTIDE SEQUENCE [LARGE SCALE GENOMIC DNA]</scope>
    <source>
        <strain evidence="2 3">FSC1006</strain>
    </source>
</reference>
<dbReference type="InterPro" id="IPR038706">
    <property type="entry name" value="Type_VI_SciN-like_sf"/>
</dbReference>
<dbReference type="NCBIfam" id="TIGR03352">
    <property type="entry name" value="VI_chp_3"/>
    <property type="match status" value="1"/>
</dbReference>